<dbReference type="InterPro" id="IPR017930">
    <property type="entry name" value="Myb_dom"/>
</dbReference>
<evidence type="ECO:0008006" key="6">
    <source>
        <dbReference type="Google" id="ProtNLM"/>
    </source>
</evidence>
<feature type="region of interest" description="Disordered" evidence="1">
    <location>
        <begin position="123"/>
        <end position="145"/>
    </location>
</feature>
<dbReference type="Gene3D" id="1.10.10.60">
    <property type="entry name" value="Homeodomain-like"/>
    <property type="match status" value="2"/>
</dbReference>
<dbReference type="InterPro" id="IPR053106">
    <property type="entry name" value="Plant_Male-Germline_Reg_TFs"/>
</dbReference>
<dbReference type="Proteomes" id="UP001497512">
    <property type="component" value="Chromosome 4"/>
</dbReference>
<sequence length="288" mass="32589">MKSIPNGDEVLRKGPWMPEEDEILVDYVRQFGARDWSSIRSKGLLPRTGKSCRLRWVNKLKPDLKSGCKFAPEEEKLVVEMQAKLGNKWAKIASCLPGRTDNDVKNFWSTRQKRILRALQRPKMPSGMNQRPARSARRRPRSRKDNRACFEHACNEGGAEAASQLLLLPELGLPNLIHQSGRGPDLFGVAPLTDSQHNNYLDFLLHPDQGPSLQTSQVFSPELPTFLPTSHQWEKLPMLYSEDPGMQECDNKDTNSCSPDSVITNFSGDVFDSLEPLCPAPSEWWVIH</sequence>
<dbReference type="PROSITE" id="PS50090">
    <property type="entry name" value="MYB_LIKE"/>
    <property type="match status" value="2"/>
</dbReference>
<organism evidence="4 5">
    <name type="scientific">Sphagnum troendelagicum</name>
    <dbReference type="NCBI Taxonomy" id="128251"/>
    <lineage>
        <taxon>Eukaryota</taxon>
        <taxon>Viridiplantae</taxon>
        <taxon>Streptophyta</taxon>
        <taxon>Embryophyta</taxon>
        <taxon>Bryophyta</taxon>
        <taxon>Sphagnophytina</taxon>
        <taxon>Sphagnopsida</taxon>
        <taxon>Sphagnales</taxon>
        <taxon>Sphagnaceae</taxon>
        <taxon>Sphagnum</taxon>
    </lineage>
</organism>
<proteinExistence type="predicted"/>
<dbReference type="CDD" id="cd00167">
    <property type="entry name" value="SANT"/>
    <property type="match status" value="2"/>
</dbReference>
<feature type="domain" description="Myb-like" evidence="2">
    <location>
        <begin position="69"/>
        <end position="112"/>
    </location>
</feature>
<feature type="domain" description="HTH myb-type" evidence="3">
    <location>
        <begin position="8"/>
        <end position="64"/>
    </location>
</feature>
<dbReference type="InterPro" id="IPR009057">
    <property type="entry name" value="Homeodomain-like_sf"/>
</dbReference>
<dbReference type="SMART" id="SM00717">
    <property type="entry name" value="SANT"/>
    <property type="match status" value="2"/>
</dbReference>
<evidence type="ECO:0000313" key="4">
    <source>
        <dbReference type="EMBL" id="CAK9223801.1"/>
    </source>
</evidence>
<dbReference type="PANTHER" id="PTHR47996:SF3">
    <property type="entry name" value="TRANSCRIPTION FACTOR DUO1"/>
    <property type="match status" value="1"/>
</dbReference>
<dbReference type="InterPro" id="IPR001005">
    <property type="entry name" value="SANT/Myb"/>
</dbReference>
<accession>A0ABP0UKY5</accession>
<feature type="domain" description="Myb-like" evidence="2">
    <location>
        <begin position="8"/>
        <end position="60"/>
    </location>
</feature>
<evidence type="ECO:0000259" key="3">
    <source>
        <dbReference type="PROSITE" id="PS51294"/>
    </source>
</evidence>
<dbReference type="PANTHER" id="PTHR47996">
    <property type="entry name" value="TRANSCRIPTION FACTOR DUO1"/>
    <property type="match status" value="1"/>
</dbReference>
<dbReference type="Pfam" id="PF00249">
    <property type="entry name" value="Myb_DNA-binding"/>
    <property type="match status" value="2"/>
</dbReference>
<evidence type="ECO:0000256" key="1">
    <source>
        <dbReference type="SAM" id="MobiDB-lite"/>
    </source>
</evidence>
<dbReference type="SUPFAM" id="SSF46689">
    <property type="entry name" value="Homeodomain-like"/>
    <property type="match status" value="1"/>
</dbReference>
<feature type="domain" description="HTH myb-type" evidence="3">
    <location>
        <begin position="65"/>
        <end position="116"/>
    </location>
</feature>
<dbReference type="PROSITE" id="PS51294">
    <property type="entry name" value="HTH_MYB"/>
    <property type="match status" value="2"/>
</dbReference>
<name>A0ABP0UKY5_9BRYO</name>
<gene>
    <name evidence="4" type="ORF">CSSPTR1EN2_LOCUS17013</name>
</gene>
<evidence type="ECO:0000259" key="2">
    <source>
        <dbReference type="PROSITE" id="PS50090"/>
    </source>
</evidence>
<evidence type="ECO:0000313" key="5">
    <source>
        <dbReference type="Proteomes" id="UP001497512"/>
    </source>
</evidence>
<keyword evidence="5" id="KW-1185">Reference proteome</keyword>
<reference evidence="4" key="1">
    <citation type="submission" date="2024-02" db="EMBL/GenBank/DDBJ databases">
        <authorList>
            <consortium name="ELIXIR-Norway"/>
            <consortium name="Elixir Norway"/>
        </authorList>
    </citation>
    <scope>NUCLEOTIDE SEQUENCE</scope>
</reference>
<protein>
    <recommendedName>
        <fullName evidence="6">R2R3-MYB transcription factor</fullName>
    </recommendedName>
</protein>
<dbReference type="EMBL" id="OZ019896">
    <property type="protein sequence ID" value="CAK9223801.1"/>
    <property type="molecule type" value="Genomic_DNA"/>
</dbReference>